<keyword evidence="1 5" id="KW-0032">Aminotransferase</keyword>
<dbReference type="PANTHER" id="PTHR43643:SF3">
    <property type="entry name" value="HISTIDINOL-PHOSPHATE AMINOTRANSFERASE"/>
    <property type="match status" value="1"/>
</dbReference>
<evidence type="ECO:0000313" key="5">
    <source>
        <dbReference type="EMBL" id="ATL67161.1"/>
    </source>
</evidence>
<gene>
    <name evidence="5" type="ORF">CRH09_14115</name>
</gene>
<dbReference type="RefSeq" id="WP_098694308.1">
    <property type="nucleotide sequence ID" value="NZ_CP023778.1"/>
</dbReference>
<reference evidence="5 6" key="1">
    <citation type="submission" date="2017-10" db="EMBL/GenBank/DDBJ databases">
        <title>Comparative genomics between pathogenic Norcardia.</title>
        <authorList>
            <person name="Zeng L."/>
        </authorList>
    </citation>
    <scope>NUCLEOTIDE SEQUENCE [LARGE SCALE GENOMIC DNA]</scope>
    <source>
        <strain evidence="5 6">NC_YFY_NT001</strain>
    </source>
</reference>
<dbReference type="KEGG" id="ntp:CRH09_14115"/>
<accession>A0A291RHU9</accession>
<evidence type="ECO:0000259" key="4">
    <source>
        <dbReference type="Pfam" id="PF00155"/>
    </source>
</evidence>
<evidence type="ECO:0000256" key="1">
    <source>
        <dbReference type="ARBA" id="ARBA00022576"/>
    </source>
</evidence>
<dbReference type="GO" id="GO:0008483">
    <property type="term" value="F:transaminase activity"/>
    <property type="evidence" value="ECO:0007669"/>
    <property type="project" value="UniProtKB-KW"/>
</dbReference>
<evidence type="ECO:0000256" key="3">
    <source>
        <dbReference type="ARBA" id="ARBA00022898"/>
    </source>
</evidence>
<dbReference type="GO" id="GO:0030170">
    <property type="term" value="F:pyridoxal phosphate binding"/>
    <property type="evidence" value="ECO:0007669"/>
    <property type="project" value="InterPro"/>
</dbReference>
<evidence type="ECO:0000256" key="2">
    <source>
        <dbReference type="ARBA" id="ARBA00022679"/>
    </source>
</evidence>
<dbReference type="EMBL" id="CP023778">
    <property type="protein sequence ID" value="ATL67161.1"/>
    <property type="molecule type" value="Genomic_DNA"/>
</dbReference>
<organism evidence="5 6">
    <name type="scientific">Nocardia terpenica</name>
    <dbReference type="NCBI Taxonomy" id="455432"/>
    <lineage>
        <taxon>Bacteria</taxon>
        <taxon>Bacillati</taxon>
        <taxon>Actinomycetota</taxon>
        <taxon>Actinomycetes</taxon>
        <taxon>Mycobacteriales</taxon>
        <taxon>Nocardiaceae</taxon>
        <taxon>Nocardia</taxon>
    </lineage>
</organism>
<dbReference type="InterPro" id="IPR015424">
    <property type="entry name" value="PyrdxlP-dep_Trfase"/>
</dbReference>
<proteinExistence type="predicted"/>
<dbReference type="Gene3D" id="3.40.640.10">
    <property type="entry name" value="Type I PLP-dependent aspartate aminotransferase-like (Major domain)"/>
    <property type="match status" value="1"/>
</dbReference>
<name>A0A291RHU9_9NOCA</name>
<dbReference type="InterPro" id="IPR050106">
    <property type="entry name" value="HistidinolP_aminotransfase"/>
</dbReference>
<dbReference type="AlphaFoldDB" id="A0A291RHU9"/>
<dbReference type="InterPro" id="IPR015422">
    <property type="entry name" value="PyrdxlP-dep_Trfase_small"/>
</dbReference>
<dbReference type="Pfam" id="PF00155">
    <property type="entry name" value="Aminotran_1_2"/>
    <property type="match status" value="1"/>
</dbReference>
<sequence length="341" mass="36724">MVNSGEWVDDPDLSMNTVAFRPDRRLVARAAEAAATANDYPDMTAAGVTAALAEHLGLPADHLVFGPGSAALCQLLLLVCCEPGAQVVHQWPSFEGYPPMIGHVRADAVPVALDGVDTDLDAMAAAVTDRTAVVILCNPNNPTGALLDQQRLRRFLDRLPGHVTVLIDEAYRDFVLDPGYRDALDLVREDPRVCVLRTFSKSHRLAGLRIGYLVAQPALTARLAVLRMFFAPSAPAQAAAVAALAGVAEMRQRCAQVGAERTRLRDTLIEQGWQVPVSHANFLWVPTSDAGEFTRHCAAYGLRVREWAERGVRVTIGSPATNDAFAEVAAGFRAARQVVAS</sequence>
<dbReference type="Proteomes" id="UP000221961">
    <property type="component" value="Chromosome"/>
</dbReference>
<dbReference type="CDD" id="cd00609">
    <property type="entry name" value="AAT_like"/>
    <property type="match status" value="1"/>
</dbReference>
<dbReference type="PANTHER" id="PTHR43643">
    <property type="entry name" value="HISTIDINOL-PHOSPHATE AMINOTRANSFERASE 2"/>
    <property type="match status" value="1"/>
</dbReference>
<keyword evidence="2 5" id="KW-0808">Transferase</keyword>
<evidence type="ECO:0000313" key="6">
    <source>
        <dbReference type="Proteomes" id="UP000221961"/>
    </source>
</evidence>
<dbReference type="GeneID" id="88358536"/>
<protein>
    <submittedName>
        <fullName evidence="5">Aspartate aminotransferase</fullName>
    </submittedName>
</protein>
<dbReference type="InterPro" id="IPR015421">
    <property type="entry name" value="PyrdxlP-dep_Trfase_major"/>
</dbReference>
<feature type="domain" description="Aminotransferase class I/classII large" evidence="4">
    <location>
        <begin position="13"/>
        <end position="327"/>
    </location>
</feature>
<dbReference type="SUPFAM" id="SSF53383">
    <property type="entry name" value="PLP-dependent transferases"/>
    <property type="match status" value="1"/>
</dbReference>
<dbReference type="InterPro" id="IPR004839">
    <property type="entry name" value="Aminotransferase_I/II_large"/>
</dbReference>
<dbReference type="Gene3D" id="3.90.1150.10">
    <property type="entry name" value="Aspartate Aminotransferase, domain 1"/>
    <property type="match status" value="1"/>
</dbReference>
<keyword evidence="3" id="KW-0663">Pyridoxal phosphate</keyword>